<evidence type="ECO:0000256" key="1">
    <source>
        <dbReference type="ARBA" id="ARBA00004651"/>
    </source>
</evidence>
<evidence type="ECO:0000256" key="5">
    <source>
        <dbReference type="ARBA" id="ARBA00022692"/>
    </source>
</evidence>
<feature type="transmembrane region" description="Helical" evidence="8">
    <location>
        <begin position="110"/>
        <end position="128"/>
    </location>
</feature>
<name>A0A1F8AUW2_9BACT</name>
<evidence type="ECO:0000256" key="8">
    <source>
        <dbReference type="SAM" id="Phobius"/>
    </source>
</evidence>
<keyword evidence="2" id="KW-1003">Cell membrane</keyword>
<evidence type="ECO:0000256" key="4">
    <source>
        <dbReference type="ARBA" id="ARBA00022679"/>
    </source>
</evidence>
<feature type="transmembrane region" description="Helical" evidence="8">
    <location>
        <begin position="86"/>
        <end position="104"/>
    </location>
</feature>
<gene>
    <name evidence="10" type="ORF">A3E44_05015</name>
</gene>
<evidence type="ECO:0000256" key="6">
    <source>
        <dbReference type="ARBA" id="ARBA00022989"/>
    </source>
</evidence>
<proteinExistence type="predicted"/>
<keyword evidence="3" id="KW-0328">Glycosyltransferase</keyword>
<dbReference type="InterPro" id="IPR050297">
    <property type="entry name" value="LipidA_mod_glycosyltrf_83"/>
</dbReference>
<feature type="domain" description="Glycosyltransferase RgtA/B/C/D-like" evidence="9">
    <location>
        <begin position="36"/>
        <end position="199"/>
    </location>
</feature>
<dbReference type="GO" id="GO:0005886">
    <property type="term" value="C:plasma membrane"/>
    <property type="evidence" value="ECO:0007669"/>
    <property type="project" value="UniProtKB-SubCell"/>
</dbReference>
<feature type="transmembrane region" description="Helical" evidence="8">
    <location>
        <begin position="56"/>
        <end position="74"/>
    </location>
</feature>
<evidence type="ECO:0000259" key="9">
    <source>
        <dbReference type="Pfam" id="PF13231"/>
    </source>
</evidence>
<evidence type="ECO:0000313" key="10">
    <source>
        <dbReference type="EMBL" id="OGM55420.1"/>
    </source>
</evidence>
<keyword evidence="5 8" id="KW-0812">Transmembrane</keyword>
<evidence type="ECO:0000256" key="3">
    <source>
        <dbReference type="ARBA" id="ARBA00022676"/>
    </source>
</evidence>
<dbReference type="PANTHER" id="PTHR33908:SF11">
    <property type="entry name" value="MEMBRANE PROTEIN"/>
    <property type="match status" value="1"/>
</dbReference>
<dbReference type="Pfam" id="PF13231">
    <property type="entry name" value="PMT_2"/>
    <property type="match status" value="1"/>
</dbReference>
<keyword evidence="4" id="KW-0808">Transferase</keyword>
<feature type="transmembrane region" description="Helical" evidence="8">
    <location>
        <begin position="189"/>
        <end position="209"/>
    </location>
</feature>
<protein>
    <recommendedName>
        <fullName evidence="9">Glycosyltransferase RgtA/B/C/D-like domain-containing protein</fullName>
    </recommendedName>
</protein>
<comment type="caution">
    <text evidence="10">The sequence shown here is derived from an EMBL/GenBank/DDBJ whole genome shotgun (WGS) entry which is preliminary data.</text>
</comment>
<dbReference type="PANTHER" id="PTHR33908">
    <property type="entry name" value="MANNOSYLTRANSFERASE YKCB-RELATED"/>
    <property type="match status" value="1"/>
</dbReference>
<feature type="transmembrane region" description="Helical" evidence="8">
    <location>
        <begin position="297"/>
        <end position="313"/>
    </location>
</feature>
<dbReference type="InterPro" id="IPR038731">
    <property type="entry name" value="RgtA/B/C-like"/>
</dbReference>
<comment type="subcellular location">
    <subcellularLocation>
        <location evidence="1">Cell membrane</location>
        <topology evidence="1">Multi-pass membrane protein</topology>
    </subcellularLocation>
</comment>
<evidence type="ECO:0000256" key="2">
    <source>
        <dbReference type="ARBA" id="ARBA00022475"/>
    </source>
</evidence>
<feature type="transmembrane region" description="Helical" evidence="8">
    <location>
        <begin position="149"/>
        <end position="169"/>
    </location>
</feature>
<sequence length="450" mass="51974">MQTVFNQSLWGDEAFSAVLSRNSVPKILEIISRDTSPPLYNLTLHYWYKIFGDGEVAIRALSFVYYCVAIFFVYKITALLWNRRAAILATAFTFFNPFFFQYAFEGRMYSILAAGVTISMYFFAKIIFPKTDTLGRVRKRASFKDYLGYVIGTSWALYSHHFALFAIFIQGLWFVKVAVWGHRKTAFNIFKSYLAIGLIYAPWLSALYYQTTLVGSGFWLATPNLTDLRGLIQKYIAEGLPNKLARYGLYLTYTTYIVRRWGTNVAKSTFLLSWFLGPIVLTWSVSQKFQSIFFDRYLLYTIPAAMILLATNTRKVSGVLLGILLIVFVFVDYQYFVHPTKRPFRELAQYIHEVKRGDDFLINWNAAAHHIWETKYYKLEAPLYVPSGAELPFYVGTAQMTENDIVNDIPKKTFRVGVITSGNPDEVKIENYRQGLVKEFGELKFILLAR</sequence>
<dbReference type="GO" id="GO:0016763">
    <property type="term" value="F:pentosyltransferase activity"/>
    <property type="evidence" value="ECO:0007669"/>
    <property type="project" value="TreeGrafter"/>
</dbReference>
<keyword evidence="7 8" id="KW-0472">Membrane</keyword>
<evidence type="ECO:0000313" key="11">
    <source>
        <dbReference type="Proteomes" id="UP000178603"/>
    </source>
</evidence>
<accession>A0A1F8AUW2</accession>
<dbReference type="GO" id="GO:0009103">
    <property type="term" value="P:lipopolysaccharide biosynthetic process"/>
    <property type="evidence" value="ECO:0007669"/>
    <property type="project" value="UniProtKB-ARBA"/>
</dbReference>
<keyword evidence="6 8" id="KW-1133">Transmembrane helix</keyword>
<dbReference type="EMBL" id="MGGW01000003">
    <property type="protein sequence ID" value="OGM55420.1"/>
    <property type="molecule type" value="Genomic_DNA"/>
</dbReference>
<dbReference type="AlphaFoldDB" id="A0A1F8AUW2"/>
<feature type="transmembrane region" description="Helical" evidence="8">
    <location>
        <begin position="268"/>
        <end position="285"/>
    </location>
</feature>
<organism evidence="10 11">
    <name type="scientific">Candidatus Woesebacteria bacterium RIFCSPHIGHO2_12_FULL_41_24</name>
    <dbReference type="NCBI Taxonomy" id="1802510"/>
    <lineage>
        <taxon>Bacteria</taxon>
        <taxon>Candidatus Woeseibacteriota</taxon>
    </lineage>
</organism>
<evidence type="ECO:0000256" key="7">
    <source>
        <dbReference type="ARBA" id="ARBA00023136"/>
    </source>
</evidence>
<dbReference type="Proteomes" id="UP000178603">
    <property type="component" value="Unassembled WGS sequence"/>
</dbReference>
<feature type="transmembrane region" description="Helical" evidence="8">
    <location>
        <begin position="319"/>
        <end position="337"/>
    </location>
</feature>
<reference evidence="10 11" key="1">
    <citation type="journal article" date="2016" name="Nat. Commun.">
        <title>Thousands of microbial genomes shed light on interconnected biogeochemical processes in an aquifer system.</title>
        <authorList>
            <person name="Anantharaman K."/>
            <person name="Brown C.T."/>
            <person name="Hug L.A."/>
            <person name="Sharon I."/>
            <person name="Castelle C.J."/>
            <person name="Probst A.J."/>
            <person name="Thomas B.C."/>
            <person name="Singh A."/>
            <person name="Wilkins M.J."/>
            <person name="Karaoz U."/>
            <person name="Brodie E.L."/>
            <person name="Williams K.H."/>
            <person name="Hubbard S.S."/>
            <person name="Banfield J.F."/>
        </authorList>
    </citation>
    <scope>NUCLEOTIDE SEQUENCE [LARGE SCALE GENOMIC DNA]</scope>
</reference>